<evidence type="ECO:0000313" key="3">
    <source>
        <dbReference type="Proteomes" id="UP001262410"/>
    </source>
</evidence>
<feature type="compositionally biased region" description="Low complexity" evidence="1">
    <location>
        <begin position="72"/>
        <end position="86"/>
    </location>
</feature>
<feature type="region of interest" description="Disordered" evidence="1">
    <location>
        <begin position="72"/>
        <end position="118"/>
    </location>
</feature>
<accession>A0ABU1JZW4</accession>
<name>A0ABU1JZW4_9PROT</name>
<sequence length="118" mass="12873">MIGSTSFMTSSLGMRVLAAYRSSRKAGHDEWSACEAALEVVRRAHPEASADFANTFVSDVLREAYPPERIRAAAARPRTAAVPPARRSGRDLRPSDKIHFRRLPAARATSGATPDLPR</sequence>
<reference evidence="2 3" key="1">
    <citation type="submission" date="2023-07" db="EMBL/GenBank/DDBJ databases">
        <title>Sorghum-associated microbial communities from plants grown in Nebraska, USA.</title>
        <authorList>
            <person name="Schachtman D."/>
        </authorList>
    </citation>
    <scope>NUCLEOTIDE SEQUENCE [LARGE SCALE GENOMIC DNA]</scope>
    <source>
        <strain evidence="2 3">584</strain>
    </source>
</reference>
<evidence type="ECO:0000256" key="1">
    <source>
        <dbReference type="SAM" id="MobiDB-lite"/>
    </source>
</evidence>
<organism evidence="2 3">
    <name type="scientific">Inquilinus ginsengisoli</name>
    <dbReference type="NCBI Taxonomy" id="363840"/>
    <lineage>
        <taxon>Bacteria</taxon>
        <taxon>Pseudomonadati</taxon>
        <taxon>Pseudomonadota</taxon>
        <taxon>Alphaproteobacteria</taxon>
        <taxon>Rhodospirillales</taxon>
        <taxon>Rhodospirillaceae</taxon>
        <taxon>Inquilinus</taxon>
    </lineage>
</organism>
<evidence type="ECO:0000313" key="2">
    <source>
        <dbReference type="EMBL" id="MDR6293044.1"/>
    </source>
</evidence>
<gene>
    <name evidence="2" type="ORF">E9232_005589</name>
</gene>
<dbReference type="RefSeq" id="WP_309799658.1">
    <property type="nucleotide sequence ID" value="NZ_JAVDPW010000010.1"/>
</dbReference>
<proteinExistence type="predicted"/>
<dbReference type="Proteomes" id="UP001262410">
    <property type="component" value="Unassembled WGS sequence"/>
</dbReference>
<comment type="caution">
    <text evidence="2">The sequence shown here is derived from an EMBL/GenBank/DDBJ whole genome shotgun (WGS) entry which is preliminary data.</text>
</comment>
<dbReference type="EMBL" id="JAVDPW010000010">
    <property type="protein sequence ID" value="MDR6293044.1"/>
    <property type="molecule type" value="Genomic_DNA"/>
</dbReference>
<protein>
    <submittedName>
        <fullName evidence="2">Uncharacterized protein</fullName>
    </submittedName>
</protein>
<feature type="compositionally biased region" description="Basic and acidic residues" evidence="1">
    <location>
        <begin position="88"/>
        <end position="98"/>
    </location>
</feature>
<keyword evidence="3" id="KW-1185">Reference proteome</keyword>